<evidence type="ECO:0000313" key="3">
    <source>
        <dbReference type="Proteomes" id="UP001062263"/>
    </source>
</evidence>
<organism evidence="2 3">
    <name type="scientific">Akkermansia biwaensis</name>
    <dbReference type="NCBI Taxonomy" id="2946555"/>
    <lineage>
        <taxon>Bacteria</taxon>
        <taxon>Pseudomonadati</taxon>
        <taxon>Verrucomicrobiota</taxon>
        <taxon>Verrucomicrobiia</taxon>
        <taxon>Verrucomicrobiales</taxon>
        <taxon>Akkermansiaceae</taxon>
        <taxon>Akkermansia</taxon>
    </lineage>
</organism>
<accession>A0ABM7ZD58</accession>
<name>A0ABM7ZD58_9BACT</name>
<evidence type="ECO:0000256" key="1">
    <source>
        <dbReference type="SAM" id="MobiDB-lite"/>
    </source>
</evidence>
<gene>
    <name evidence="2" type="ORF">Abiwalacus_01940</name>
</gene>
<evidence type="ECO:0008006" key="4">
    <source>
        <dbReference type="Google" id="ProtNLM"/>
    </source>
</evidence>
<feature type="compositionally biased region" description="Basic and acidic residues" evidence="1">
    <location>
        <begin position="238"/>
        <end position="254"/>
    </location>
</feature>
<sequence length="526" mass="57030">MTLKDSVGRKAPDVKSMFLNLEDRIFGRMDVPEWLPSAGAQWVEAKGELPVVISCREAVTEPVRVKLAKGASVPLVLEDAGMGKDGRAEDVKADMVVVDYYGGEHSGKERKKKKLILKVVSEAPVGICDIELQTVEGMPVMTGESDLNMIKVLGLGGIIDFLLDFDVDRDETFPEQPEPMGWRSKTTVRAWDIDPVEEGELQVSVRHSQGLRRHRILIDHKASLSGLFEGKEIKEFDGKCESSSKRPPASDDAAKPFSGVVKTEGEKVSAWLSLLSVGSRDVSASGADSIWMDLDLAVKQPAVFGDRADVEKQSLEVSDSLGHVVGQAVFDLTWLSSGAGEEGMTWSRLSGECSGLASPGAEWLRVQGTLRVPVAVVRDGPVYELPLQKEAELQIPVPGRADDGENVHDVAAVGDTANCLLSLANVEEKEHGGVQVTVAVEVEGVPFDLECFELVDGNDVPLKNIESVGTGRSFSPKDQKSSWNQDFKIGSIDGREKLRVRLKYKANMETVDVPVDCKMGLGGLLP</sequence>
<dbReference type="Proteomes" id="UP001062263">
    <property type="component" value="Chromosome"/>
</dbReference>
<evidence type="ECO:0000313" key="2">
    <source>
        <dbReference type="EMBL" id="BDL42620.1"/>
    </source>
</evidence>
<protein>
    <recommendedName>
        <fullName evidence="4">DUF4139 domain-containing protein</fullName>
    </recommendedName>
</protein>
<keyword evidence="3" id="KW-1185">Reference proteome</keyword>
<feature type="region of interest" description="Disordered" evidence="1">
    <location>
        <begin position="238"/>
        <end position="257"/>
    </location>
</feature>
<dbReference type="EMBL" id="AP025943">
    <property type="protein sequence ID" value="BDL42620.1"/>
    <property type="molecule type" value="Genomic_DNA"/>
</dbReference>
<proteinExistence type="predicted"/>
<reference evidence="2" key="1">
    <citation type="submission" date="2022-06" db="EMBL/GenBank/DDBJ databases">
        <title>Akkermansia biwalacus sp. nov., an anaerobic mucin-degrading bacterium isolated from human intestine.</title>
        <authorList>
            <person name="Kobayashi Y."/>
            <person name="Inoue S."/>
            <person name="Kawahara T."/>
            <person name="Kohda N."/>
        </authorList>
    </citation>
    <scope>NUCLEOTIDE SEQUENCE</scope>
    <source>
        <strain evidence="2">WON2089</strain>
    </source>
</reference>